<dbReference type="EMBL" id="QRDJ01000006">
    <property type="protein sequence ID" value="REC96631.1"/>
    <property type="molecule type" value="Genomic_DNA"/>
</dbReference>
<evidence type="ECO:0000256" key="3">
    <source>
        <dbReference type="ARBA" id="ARBA00022741"/>
    </source>
</evidence>
<dbReference type="Gene3D" id="3.40.50.300">
    <property type="entry name" value="P-loop containing nucleotide triphosphate hydrolases"/>
    <property type="match status" value="1"/>
</dbReference>
<dbReference type="GO" id="GO:0016887">
    <property type="term" value="F:ATP hydrolysis activity"/>
    <property type="evidence" value="ECO:0007669"/>
    <property type="project" value="InterPro"/>
</dbReference>
<dbReference type="InterPro" id="IPR027417">
    <property type="entry name" value="P-loop_NTPase"/>
</dbReference>
<dbReference type="GO" id="GO:0005524">
    <property type="term" value="F:ATP binding"/>
    <property type="evidence" value="ECO:0007669"/>
    <property type="project" value="UniProtKB-KW"/>
</dbReference>
<dbReference type="SUPFAM" id="SSF52540">
    <property type="entry name" value="P-loop containing nucleoside triphosphate hydrolases"/>
    <property type="match status" value="1"/>
</dbReference>
<dbReference type="AlphaFoldDB" id="A0A3D9E0U9"/>
<dbReference type="PROSITE" id="PS00211">
    <property type="entry name" value="ABC_TRANSPORTER_1"/>
    <property type="match status" value="1"/>
</dbReference>
<evidence type="ECO:0000256" key="4">
    <source>
        <dbReference type="ARBA" id="ARBA00022840"/>
    </source>
</evidence>
<dbReference type="PANTHER" id="PTHR42781">
    <property type="entry name" value="SPERMIDINE/PUTRESCINE IMPORT ATP-BINDING PROTEIN POTA"/>
    <property type="match status" value="1"/>
</dbReference>
<organism evidence="9 10">
    <name type="scientific">Kushneria indalinina DSM 14324</name>
    <dbReference type="NCBI Taxonomy" id="1122140"/>
    <lineage>
        <taxon>Bacteria</taxon>
        <taxon>Pseudomonadati</taxon>
        <taxon>Pseudomonadota</taxon>
        <taxon>Gammaproteobacteria</taxon>
        <taxon>Oceanospirillales</taxon>
        <taxon>Halomonadaceae</taxon>
        <taxon>Kushneria</taxon>
    </lineage>
</organism>
<dbReference type="InterPro" id="IPR005666">
    <property type="entry name" value="Sulph_transpt1"/>
</dbReference>
<gene>
    <name evidence="9" type="ORF">C8D72_1327</name>
</gene>
<sequence length="352" mass="39521">MSITVSDVSRRFGNTTALHPLSLEIKKGEMVGLLGPSGSGKTTLLRIIAGLEAPDSGSIHFGDRDVTHVHVRKRRVGFVFQHYALFRHMSVFENVAFGLRARPTSERPSNAEIRDRVQHLLERVRLDALAKRLPSQLSGGQQQRVALARALAVEPEVLLLDEPFGALDARVRLELRRWLRHLHEEFGFTSVFVTHDQEEALELSDRVVVMSNGKIEQIDTPQALYRAPANRFVFSFLGETNRFGGEYREGKLQQGNAWIAMAHSDIAPNEVLLRPHELMLTTAPDAKAHLPVTVDAVSPVGSDVRVELTADWMDTPWLASITHHDFDRLQPARGANFYLVPSRWHQFAPETS</sequence>
<dbReference type="Pfam" id="PF12857">
    <property type="entry name" value="TOBE_3"/>
    <property type="match status" value="1"/>
</dbReference>
<dbReference type="GO" id="GO:0015419">
    <property type="term" value="F:ABC-type sulfate transporter activity"/>
    <property type="evidence" value="ECO:0007669"/>
    <property type="project" value="InterPro"/>
</dbReference>
<keyword evidence="1" id="KW-0813">Transport</keyword>
<name>A0A3D9E0U9_9GAMM</name>
<dbReference type="InterPro" id="IPR050093">
    <property type="entry name" value="ABC_SmlMolc_Importer"/>
</dbReference>
<keyword evidence="3" id="KW-0547">Nucleotide-binding</keyword>
<dbReference type="InterPro" id="IPR003439">
    <property type="entry name" value="ABC_transporter-like_ATP-bd"/>
</dbReference>
<proteinExistence type="predicted"/>
<dbReference type="GO" id="GO:0043190">
    <property type="term" value="C:ATP-binding cassette (ABC) transporter complex"/>
    <property type="evidence" value="ECO:0007669"/>
    <property type="project" value="InterPro"/>
</dbReference>
<evidence type="ECO:0000313" key="10">
    <source>
        <dbReference type="Proteomes" id="UP000256334"/>
    </source>
</evidence>
<dbReference type="Pfam" id="PF00005">
    <property type="entry name" value="ABC_tran"/>
    <property type="match status" value="1"/>
</dbReference>
<keyword evidence="6" id="KW-0764">Sulfate transport</keyword>
<feature type="domain" description="ABC transporter" evidence="8">
    <location>
        <begin position="3"/>
        <end position="237"/>
    </location>
</feature>
<dbReference type="PANTHER" id="PTHR42781:SF4">
    <property type="entry name" value="SPERMIDINE_PUTRESCINE IMPORT ATP-BINDING PROTEIN POTA"/>
    <property type="match status" value="1"/>
</dbReference>
<evidence type="ECO:0000313" key="9">
    <source>
        <dbReference type="EMBL" id="REC96631.1"/>
    </source>
</evidence>
<dbReference type="InterPro" id="IPR008995">
    <property type="entry name" value="Mo/tungstate-bd_C_term_dom"/>
</dbReference>
<keyword evidence="4 9" id="KW-0067">ATP-binding</keyword>
<keyword evidence="10" id="KW-1185">Reference proteome</keyword>
<accession>A0A3D9E0U9</accession>
<evidence type="ECO:0000256" key="5">
    <source>
        <dbReference type="ARBA" id="ARBA00022967"/>
    </source>
</evidence>
<dbReference type="InterPro" id="IPR003593">
    <property type="entry name" value="AAA+_ATPase"/>
</dbReference>
<dbReference type="OrthoDB" id="9802264at2"/>
<protein>
    <submittedName>
        <fullName evidence="9">Sulfate transport system ATP-binding protein</fullName>
    </submittedName>
</protein>
<dbReference type="SUPFAM" id="SSF50331">
    <property type="entry name" value="MOP-like"/>
    <property type="match status" value="1"/>
</dbReference>
<dbReference type="InterPro" id="IPR017871">
    <property type="entry name" value="ABC_transporter-like_CS"/>
</dbReference>
<dbReference type="PROSITE" id="PS50893">
    <property type="entry name" value="ABC_TRANSPORTER_2"/>
    <property type="match status" value="1"/>
</dbReference>
<evidence type="ECO:0000259" key="8">
    <source>
        <dbReference type="PROSITE" id="PS50893"/>
    </source>
</evidence>
<dbReference type="Proteomes" id="UP000256334">
    <property type="component" value="Unassembled WGS sequence"/>
</dbReference>
<keyword evidence="2" id="KW-1003">Cell membrane</keyword>
<dbReference type="RefSeq" id="WP_115853522.1">
    <property type="nucleotide sequence ID" value="NZ_QRDJ01000006.1"/>
</dbReference>
<dbReference type="SMART" id="SM00382">
    <property type="entry name" value="AAA"/>
    <property type="match status" value="1"/>
</dbReference>
<reference evidence="9 10" key="1">
    <citation type="submission" date="2018-07" db="EMBL/GenBank/DDBJ databases">
        <title>Genomic Encyclopedia of Type Strains, Phase IV (KMG-IV): sequencing the most valuable type-strain genomes for metagenomic binning, comparative biology and taxonomic classification.</title>
        <authorList>
            <person name="Goeker M."/>
        </authorList>
    </citation>
    <scope>NUCLEOTIDE SEQUENCE [LARGE SCALE GENOMIC DNA]</scope>
    <source>
        <strain evidence="9 10">DSM 14324</strain>
    </source>
</reference>
<evidence type="ECO:0000256" key="1">
    <source>
        <dbReference type="ARBA" id="ARBA00022448"/>
    </source>
</evidence>
<dbReference type="CDD" id="cd03296">
    <property type="entry name" value="ABC_CysA_sulfate_importer"/>
    <property type="match status" value="1"/>
</dbReference>
<keyword evidence="5" id="KW-1278">Translocase</keyword>
<keyword evidence="7" id="KW-0472">Membrane</keyword>
<evidence type="ECO:0000256" key="7">
    <source>
        <dbReference type="ARBA" id="ARBA00023136"/>
    </source>
</evidence>
<dbReference type="NCBIfam" id="TIGR00968">
    <property type="entry name" value="3a0106s01"/>
    <property type="match status" value="1"/>
</dbReference>
<dbReference type="FunFam" id="3.40.50.300:FF:000227">
    <property type="entry name" value="Sulfate/thiosulfate import ATP-binding protein CysA"/>
    <property type="match status" value="1"/>
</dbReference>
<evidence type="ECO:0000256" key="6">
    <source>
        <dbReference type="ARBA" id="ARBA00023032"/>
    </source>
</evidence>
<dbReference type="InterPro" id="IPR024765">
    <property type="entry name" value="TOBE-like"/>
</dbReference>
<evidence type="ECO:0000256" key="2">
    <source>
        <dbReference type="ARBA" id="ARBA00022475"/>
    </source>
</evidence>
<comment type="caution">
    <text evidence="9">The sequence shown here is derived from an EMBL/GenBank/DDBJ whole genome shotgun (WGS) entry which is preliminary data.</text>
</comment>